<dbReference type="Proteomes" id="UP000322499">
    <property type="component" value="Unassembled WGS sequence"/>
</dbReference>
<protein>
    <submittedName>
        <fullName evidence="2">Uncharacterized protein</fullName>
    </submittedName>
</protein>
<reference evidence="2 3" key="1">
    <citation type="submission" date="2019-07" db="EMBL/GenBank/DDBJ databases">
        <title>Genomic Encyclopedia of Archaeal and Bacterial Type Strains, Phase II (KMG-II): from individual species to whole genera.</title>
        <authorList>
            <person name="Goeker M."/>
        </authorList>
    </citation>
    <scope>NUCLEOTIDE SEQUENCE [LARGE SCALE GENOMIC DNA]</scope>
    <source>
        <strain evidence="2 3">DSM 46842</strain>
    </source>
</reference>
<accession>A0A5S5CZY0</accession>
<dbReference type="EMBL" id="VNHW01000004">
    <property type="protein sequence ID" value="TYP88634.1"/>
    <property type="molecule type" value="Genomic_DNA"/>
</dbReference>
<feature type="region of interest" description="Disordered" evidence="1">
    <location>
        <begin position="28"/>
        <end position="56"/>
    </location>
</feature>
<dbReference type="RefSeq" id="WP_166532732.1">
    <property type="nucleotide sequence ID" value="NZ_VNHW01000004.1"/>
</dbReference>
<evidence type="ECO:0000256" key="1">
    <source>
        <dbReference type="SAM" id="MobiDB-lite"/>
    </source>
</evidence>
<organism evidence="2 3">
    <name type="scientific">Blastococcus xanthinilyticus</name>
    <dbReference type="NCBI Taxonomy" id="1564164"/>
    <lineage>
        <taxon>Bacteria</taxon>
        <taxon>Bacillati</taxon>
        <taxon>Actinomycetota</taxon>
        <taxon>Actinomycetes</taxon>
        <taxon>Geodermatophilales</taxon>
        <taxon>Geodermatophilaceae</taxon>
        <taxon>Blastococcus</taxon>
    </lineage>
</organism>
<comment type="caution">
    <text evidence="2">The sequence shown here is derived from an EMBL/GenBank/DDBJ whole genome shotgun (WGS) entry which is preliminary data.</text>
</comment>
<sequence>MSTPAKVDAYLAGFLIVFAAATGLGGVVGPVGPAGDQPPSPAHTDVRHAGGGTAGS</sequence>
<evidence type="ECO:0000313" key="3">
    <source>
        <dbReference type="Proteomes" id="UP000322499"/>
    </source>
</evidence>
<dbReference type="AlphaFoldDB" id="A0A5S5CZY0"/>
<keyword evidence="3" id="KW-1185">Reference proteome</keyword>
<proteinExistence type="predicted"/>
<evidence type="ECO:0000313" key="2">
    <source>
        <dbReference type="EMBL" id="TYP88634.1"/>
    </source>
</evidence>
<name>A0A5S5CZY0_9ACTN</name>
<gene>
    <name evidence="2" type="ORF">BD833_104343</name>
</gene>